<feature type="region of interest" description="Disordered" evidence="1">
    <location>
        <begin position="65"/>
        <end position="94"/>
    </location>
</feature>
<reference evidence="3 4" key="1">
    <citation type="journal article" date="2014" name="PLoS Genet.">
        <title>Phylogenetically driven sequencing of extremely halophilic archaea reveals strategies for static and dynamic osmo-response.</title>
        <authorList>
            <person name="Becker E.A."/>
            <person name="Seitzer P.M."/>
            <person name="Tritt A."/>
            <person name="Larsen D."/>
            <person name="Krusor M."/>
            <person name="Yao A.I."/>
            <person name="Wu D."/>
            <person name="Madern D."/>
            <person name="Eisen J.A."/>
            <person name="Darling A.E."/>
            <person name="Facciotti M.T."/>
        </authorList>
    </citation>
    <scope>NUCLEOTIDE SEQUENCE [LARGE SCALE GENOMIC DNA]</scope>
    <source>
        <strain evidence="3 4">JCM 10990</strain>
    </source>
</reference>
<dbReference type="PATRIC" id="fig|1227492.4.peg.982"/>
<feature type="compositionally biased region" description="Basic and acidic residues" evidence="1">
    <location>
        <begin position="65"/>
        <end position="77"/>
    </location>
</feature>
<evidence type="ECO:0000313" key="3">
    <source>
        <dbReference type="EMBL" id="ELZ03004.1"/>
    </source>
</evidence>
<organism evidence="3 4">
    <name type="scientific">Natrialba chahannaoensis JCM 10990</name>
    <dbReference type="NCBI Taxonomy" id="1227492"/>
    <lineage>
        <taxon>Archaea</taxon>
        <taxon>Methanobacteriati</taxon>
        <taxon>Methanobacteriota</taxon>
        <taxon>Stenosarchaea group</taxon>
        <taxon>Halobacteria</taxon>
        <taxon>Halobacteriales</taxon>
        <taxon>Natrialbaceae</taxon>
        <taxon>Natrialba</taxon>
    </lineage>
</organism>
<dbReference type="Pfam" id="PF23366">
    <property type="entry name" value="Beta-prop_HVO_0234"/>
    <property type="match status" value="1"/>
</dbReference>
<protein>
    <recommendedName>
        <fullName evidence="2">HVO-0234-like beta-propeller domain-containing protein</fullName>
    </recommendedName>
</protein>
<dbReference type="OrthoDB" id="213812at2157"/>
<dbReference type="STRING" id="1227492.C482_05086"/>
<dbReference type="AlphaFoldDB" id="M0B012"/>
<accession>M0B012</accession>
<feature type="domain" description="HVO-0234-like beta-propeller" evidence="2">
    <location>
        <begin position="3"/>
        <end position="343"/>
    </location>
</feature>
<dbReference type="Proteomes" id="UP000011693">
    <property type="component" value="Unassembled WGS sequence"/>
</dbReference>
<dbReference type="EMBL" id="AOIN01000035">
    <property type="protein sequence ID" value="ELZ03004.1"/>
    <property type="molecule type" value="Genomic_DNA"/>
</dbReference>
<proteinExistence type="predicted"/>
<keyword evidence="4" id="KW-1185">Reference proteome</keyword>
<dbReference type="RefSeq" id="WP_006166380.1">
    <property type="nucleotide sequence ID" value="NZ_AOIN01000035.1"/>
</dbReference>
<sequence length="346" mass="36667">MDSIEEKRVFGERGGAVQAYVASSFGLVRVHIAGDTVGEFTLCARCDARDITATPNGHVVVATDEDVRVEEHPRHSDDDGDENTASEFSLTDTGFGPATAVGVTESTVLAAGPDGAVGFLEYERDDGRNDWRDSDWEELEFERSGSEALANEPTTVRAIDGDLLATDAGVYRFRETDSERVLEHAGLTDVVDVSAAAVPLAATADGLYRLGNGWMKVVEGTFETVTADPQAAPGRLSRAHAVGQTEAGSNATGTETHEPDLYAFGDGNWERVSVEKVSDPIVDVGYGPRVTPAQEAATALESVYAVTESGTILVSATEAGESTTPDAWRQRSVGVTDVTGLVVRPE</sequence>
<name>M0B012_9EURY</name>
<feature type="region of interest" description="Disordered" evidence="1">
    <location>
        <begin position="231"/>
        <end position="260"/>
    </location>
</feature>
<evidence type="ECO:0000256" key="1">
    <source>
        <dbReference type="SAM" id="MobiDB-lite"/>
    </source>
</evidence>
<evidence type="ECO:0000259" key="2">
    <source>
        <dbReference type="Pfam" id="PF23366"/>
    </source>
</evidence>
<evidence type="ECO:0000313" key="4">
    <source>
        <dbReference type="Proteomes" id="UP000011693"/>
    </source>
</evidence>
<gene>
    <name evidence="3" type="ORF">C482_05086</name>
</gene>
<dbReference type="InterPro" id="IPR056505">
    <property type="entry name" value="Beta-prop_HVO_0234"/>
</dbReference>
<comment type="caution">
    <text evidence="3">The sequence shown here is derived from an EMBL/GenBank/DDBJ whole genome shotgun (WGS) entry which is preliminary data.</text>
</comment>